<dbReference type="PANTHER" id="PTHR10223:SF0">
    <property type="entry name" value="26S PROTEASOME NON-ATPASE REGULATORY SUBUNIT 4"/>
    <property type="match status" value="1"/>
</dbReference>
<dbReference type="EMBL" id="JAZDWU010000007">
    <property type="protein sequence ID" value="KAK9995453.1"/>
    <property type="molecule type" value="Genomic_DNA"/>
</dbReference>
<protein>
    <recommendedName>
        <fullName evidence="3">26S proteasome non-ATPase regulatory subunit 4</fullName>
    </recommendedName>
</protein>
<dbReference type="InterPro" id="IPR027040">
    <property type="entry name" value="PSMD4"/>
</dbReference>
<name>A0AAW2CBP2_9ROSI</name>
<dbReference type="GO" id="GO:0005829">
    <property type="term" value="C:cytosol"/>
    <property type="evidence" value="ECO:0007669"/>
    <property type="project" value="TreeGrafter"/>
</dbReference>
<dbReference type="AlphaFoldDB" id="A0AAW2CBP2"/>
<dbReference type="PANTHER" id="PTHR10223">
    <property type="entry name" value="26S PROTEASOME NON-ATPASE REGULATORY SUBUNIT 4"/>
    <property type="match status" value="1"/>
</dbReference>
<dbReference type="GO" id="GO:0031593">
    <property type="term" value="F:polyubiquitin modification-dependent protein binding"/>
    <property type="evidence" value="ECO:0007669"/>
    <property type="project" value="TreeGrafter"/>
</dbReference>
<organism evidence="1 2">
    <name type="scientific">Lithocarpus litseifolius</name>
    <dbReference type="NCBI Taxonomy" id="425828"/>
    <lineage>
        <taxon>Eukaryota</taxon>
        <taxon>Viridiplantae</taxon>
        <taxon>Streptophyta</taxon>
        <taxon>Embryophyta</taxon>
        <taxon>Tracheophyta</taxon>
        <taxon>Spermatophyta</taxon>
        <taxon>Magnoliopsida</taxon>
        <taxon>eudicotyledons</taxon>
        <taxon>Gunneridae</taxon>
        <taxon>Pentapetalae</taxon>
        <taxon>rosids</taxon>
        <taxon>fabids</taxon>
        <taxon>Fagales</taxon>
        <taxon>Fagaceae</taxon>
        <taxon>Lithocarpus</taxon>
    </lineage>
</organism>
<proteinExistence type="predicted"/>
<reference evidence="1 2" key="1">
    <citation type="submission" date="2024-01" db="EMBL/GenBank/DDBJ databases">
        <title>A telomere-to-telomere, gap-free genome of sweet tea (Lithocarpus litseifolius).</title>
        <authorList>
            <person name="Zhou J."/>
        </authorList>
    </citation>
    <scope>NUCLEOTIDE SEQUENCE [LARGE SCALE GENOMIC DNA]</scope>
    <source>
        <strain evidence="1">Zhou-2022a</strain>
        <tissue evidence="1">Leaf</tissue>
    </source>
</reference>
<gene>
    <name evidence="1" type="ORF">SO802_020139</name>
</gene>
<dbReference type="InterPro" id="IPR036465">
    <property type="entry name" value="vWFA_dom_sf"/>
</dbReference>
<sequence>MVAQLALKHRQNKHQQQRIIIFAGSPVKYDKKALETIGKKLKKNSVALDIVDFGEEDDEKPEKLEALLAAVNANDSSHIVHVPSSANALSDVLIR</sequence>
<comment type="caution">
    <text evidence="1">The sequence shown here is derived from an EMBL/GenBank/DDBJ whole genome shotgun (WGS) entry which is preliminary data.</text>
</comment>
<dbReference type="SUPFAM" id="SSF53300">
    <property type="entry name" value="vWA-like"/>
    <property type="match status" value="1"/>
</dbReference>
<dbReference type="GO" id="GO:0005634">
    <property type="term" value="C:nucleus"/>
    <property type="evidence" value="ECO:0007669"/>
    <property type="project" value="TreeGrafter"/>
</dbReference>
<dbReference type="Proteomes" id="UP001459277">
    <property type="component" value="Unassembled WGS sequence"/>
</dbReference>
<evidence type="ECO:0000313" key="2">
    <source>
        <dbReference type="Proteomes" id="UP001459277"/>
    </source>
</evidence>
<dbReference type="GO" id="GO:0008540">
    <property type="term" value="C:proteasome regulatory particle, base subcomplex"/>
    <property type="evidence" value="ECO:0007669"/>
    <property type="project" value="TreeGrafter"/>
</dbReference>
<evidence type="ECO:0000313" key="1">
    <source>
        <dbReference type="EMBL" id="KAK9995453.1"/>
    </source>
</evidence>
<keyword evidence="2" id="KW-1185">Reference proteome</keyword>
<accession>A0AAW2CBP2</accession>
<evidence type="ECO:0008006" key="3">
    <source>
        <dbReference type="Google" id="ProtNLM"/>
    </source>
</evidence>
<dbReference type="Gene3D" id="3.40.50.410">
    <property type="entry name" value="von Willebrand factor, type A domain"/>
    <property type="match status" value="1"/>
</dbReference>
<dbReference type="GO" id="GO:0043161">
    <property type="term" value="P:proteasome-mediated ubiquitin-dependent protein catabolic process"/>
    <property type="evidence" value="ECO:0007669"/>
    <property type="project" value="TreeGrafter"/>
</dbReference>